<reference evidence="2" key="3">
    <citation type="submission" date="2023-08" db="EMBL/GenBank/DDBJ databases">
        <title>Complete genome sequence of Xanthomonas indica.</title>
        <authorList>
            <person name="Patil P.B."/>
            <person name="Rana R."/>
        </authorList>
    </citation>
    <scope>NUCLEOTIDE SEQUENCE</scope>
    <source>
        <strain evidence="2">PPL560</strain>
    </source>
</reference>
<dbReference type="EMBL" id="CP131914">
    <property type="protein sequence ID" value="XCI79993.1"/>
    <property type="molecule type" value="Genomic_DNA"/>
</dbReference>
<sequence length="372" mass="41504">MNSSQSITPKKILEDVKANFFGGQRRKFLPGLLIALIRFLRNLKATGGKYASLEEFHKDFPLVTVTSKGGGVNTFTVLVNGKSSAIRKEYDKIADFFRNEKHRYDFPSSAPHATQAWRDYISWIEAILSFDDPSLDALEKDVIDYVLDSLPSQAIDPSTVKREPPLFLLYLQNFDLTSKAGEPTGAAYQGTVFGYIRADAPHLQVEVGKVRTGSKREKRVGDIDARDGEKLVLSAEVKQYVVGDKDLGEFGEFSQLIAQHQALGLVVALGFKDDASKKIAEMGLEPLSRDDLIERVRIWDPLKQRIAISAIMYYANFREQNSVLYERIQNFIAEAEVANTAKLAIESISPKEIEVDDQEYPDSGTGEGAKLT</sequence>
<dbReference type="Proteomes" id="UP001430647">
    <property type="component" value="Unassembled WGS sequence"/>
</dbReference>
<evidence type="ECO:0000313" key="2">
    <source>
        <dbReference type="EMBL" id="XCI79993.1"/>
    </source>
</evidence>
<protein>
    <recommendedName>
        <fullName evidence="4">Restriction endonuclease</fullName>
    </recommendedName>
</protein>
<dbReference type="EMBL" id="JAKJPQ010000017">
    <property type="protein sequence ID" value="MCI2263389.1"/>
    <property type="molecule type" value="Genomic_DNA"/>
</dbReference>
<dbReference type="KEGG" id="xin:Q7W82_17250"/>
<accession>A0AAU8I409</accession>
<name>A0AAU8I409_9XANT</name>
<reference evidence="1 3" key="1">
    <citation type="journal article" date="2022" name="Curr. Microbiol.">
        <title>Xanthomonas indica sp. nov., a Novel Member of Non-Pathogenic Xanthomonas Community from Healthy Rice Seeds.</title>
        <authorList>
            <person name="Rana R."/>
            <person name="Madhavan V.N."/>
            <person name="Saroha T."/>
            <person name="Bansal K."/>
            <person name="Kaur A."/>
            <person name="Sonti R.V."/>
            <person name="Patel H.K."/>
            <person name="Patil P.B."/>
        </authorList>
    </citation>
    <scope>NUCLEOTIDE SEQUENCE [LARGE SCALE GENOMIC DNA]</scope>
    <source>
        <strain evidence="1 3">PPL560</strain>
    </source>
</reference>
<reference evidence="1" key="2">
    <citation type="submission" date="2022-01" db="EMBL/GenBank/DDBJ databases">
        <authorList>
            <person name="Rana R."/>
            <person name="Patil P.B."/>
        </authorList>
    </citation>
    <scope>NUCLEOTIDE SEQUENCE</scope>
    <source>
        <strain evidence="1">PPL560</strain>
    </source>
</reference>
<evidence type="ECO:0008006" key="4">
    <source>
        <dbReference type="Google" id="ProtNLM"/>
    </source>
</evidence>
<dbReference type="REBASE" id="849065">
    <property type="entry name" value="Xin60ORF17245P"/>
</dbReference>
<proteinExistence type="predicted"/>
<keyword evidence="3" id="KW-1185">Reference proteome</keyword>
<organism evidence="2">
    <name type="scientific">Xanthomonas indica</name>
    <dbReference type="NCBI Taxonomy" id="2912242"/>
    <lineage>
        <taxon>Bacteria</taxon>
        <taxon>Pseudomonadati</taxon>
        <taxon>Pseudomonadota</taxon>
        <taxon>Gammaproteobacteria</taxon>
        <taxon>Lysobacterales</taxon>
        <taxon>Lysobacteraceae</taxon>
        <taxon>Xanthomonas</taxon>
    </lineage>
</organism>
<gene>
    <name evidence="1" type="ORF">L3V74_17790</name>
    <name evidence="2" type="ORF">Q7W82_17250</name>
</gene>
<dbReference type="AlphaFoldDB" id="A0AAU8I409"/>
<evidence type="ECO:0000313" key="3">
    <source>
        <dbReference type="Proteomes" id="UP001430647"/>
    </source>
</evidence>
<evidence type="ECO:0000313" key="1">
    <source>
        <dbReference type="EMBL" id="MCI2263389.1"/>
    </source>
</evidence>
<dbReference type="RefSeq" id="WP_242161090.1">
    <property type="nucleotide sequence ID" value="NZ_CP131914.1"/>
</dbReference>